<sequence length="115" mass="13518">MVLIKNLKEEMLRFEDEAKTDWLFPNPMPFGLERVMIHQWVRAYLGFPMVYVEAKIVMTAYRGGEEIYTLPMPHQNSSVGFTYNKDLFSETVTFYPLERAKEIHIALEKKRLGGK</sequence>
<evidence type="ECO:0000313" key="2">
    <source>
        <dbReference type="EMBL" id="VGM05960.1"/>
    </source>
</evidence>
<gene>
    <name evidence="2" type="ORF">SAMEA4873559_00542</name>
    <name evidence="1" type="ORF">SAMEA4873632_01421</name>
</gene>
<dbReference type="AlphaFoldDB" id="A0A486MGM3"/>
<dbReference type="InterPro" id="IPR045657">
    <property type="entry name" value="DUF6392"/>
</dbReference>
<dbReference type="Pfam" id="PF19929">
    <property type="entry name" value="DUF6392"/>
    <property type="match status" value="1"/>
</dbReference>
<dbReference type="EMBL" id="CAAHDD010000001">
    <property type="protein sequence ID" value="VGM05960.1"/>
    <property type="molecule type" value="Genomic_DNA"/>
</dbReference>
<organism evidence="2">
    <name type="scientific">Klebsiella pneumoniae</name>
    <dbReference type="NCBI Taxonomy" id="573"/>
    <lineage>
        <taxon>Bacteria</taxon>
        <taxon>Pseudomonadati</taxon>
        <taxon>Pseudomonadota</taxon>
        <taxon>Gammaproteobacteria</taxon>
        <taxon>Enterobacterales</taxon>
        <taxon>Enterobacteriaceae</taxon>
        <taxon>Klebsiella/Raoultella group</taxon>
        <taxon>Klebsiella</taxon>
        <taxon>Klebsiella pneumoniae complex</taxon>
    </lineage>
</organism>
<protein>
    <submittedName>
        <fullName evidence="2">Uncharacterized protein</fullName>
    </submittedName>
</protein>
<proteinExistence type="predicted"/>
<evidence type="ECO:0000313" key="1">
    <source>
        <dbReference type="EMBL" id="VGK76749.1"/>
    </source>
</evidence>
<dbReference type="EMBL" id="CAAHCC010000002">
    <property type="protein sequence ID" value="VGK76749.1"/>
    <property type="molecule type" value="Genomic_DNA"/>
</dbReference>
<dbReference type="Proteomes" id="UP000376235">
    <property type="component" value="Unassembled WGS sequence"/>
</dbReference>
<evidence type="ECO:0000313" key="3">
    <source>
        <dbReference type="Proteomes" id="UP000376235"/>
    </source>
</evidence>
<accession>A0A486MGM3</accession>
<reference evidence="2 3" key="1">
    <citation type="submission" date="2019-03" db="EMBL/GenBank/DDBJ databases">
        <authorList>
            <consortium name="Pathogen Informatics"/>
        </authorList>
    </citation>
    <scope>NUCLEOTIDE SEQUENCE</scope>
    <source>
        <strain evidence="2">5012STDY7626358</strain>
        <strain evidence="1 3">5012STDY7626430</strain>
    </source>
</reference>
<name>A0A486MGM3_KLEPN</name>